<name>A0ABY2K0M5_9MICC</name>
<gene>
    <name evidence="2" type="ORF">E4A49_11750</name>
</gene>
<organism evidence="2 3">
    <name type="scientific">Micrococcus lylae</name>
    <dbReference type="NCBI Taxonomy" id="1273"/>
    <lineage>
        <taxon>Bacteria</taxon>
        <taxon>Bacillati</taxon>
        <taxon>Actinomycetota</taxon>
        <taxon>Actinomycetes</taxon>
        <taxon>Micrococcales</taxon>
        <taxon>Micrococcaceae</taxon>
        <taxon>Micrococcus</taxon>
    </lineage>
</organism>
<protein>
    <submittedName>
        <fullName evidence="2">Uncharacterized protein</fullName>
    </submittedName>
</protein>
<sequence length="78" mass="8623">MRHKRSPRRYAEAFARRFFEALGAMAVIAGALAVFAPDLLKDRVIGRKVCMARACQGLCLPPQPCWIPLPSSQLNPVS</sequence>
<dbReference type="EMBL" id="SPKT01000047">
    <property type="protein sequence ID" value="TFH97818.1"/>
    <property type="molecule type" value="Genomic_DNA"/>
</dbReference>
<keyword evidence="1" id="KW-1133">Transmembrane helix</keyword>
<evidence type="ECO:0000313" key="2">
    <source>
        <dbReference type="EMBL" id="TFH97818.1"/>
    </source>
</evidence>
<reference evidence="2 3" key="1">
    <citation type="submission" date="2019-03" db="EMBL/GenBank/DDBJ databases">
        <title>Reclassification of Micrococcus aloeverae and Micrococcus yunnanensis as later heterotypic synonyms of Micrococcus luteus.</title>
        <authorList>
            <person name="Huang C.-H."/>
        </authorList>
    </citation>
    <scope>NUCLEOTIDE SEQUENCE [LARGE SCALE GENOMIC DNA]</scope>
    <source>
        <strain evidence="2 3">BCRC 12151</strain>
    </source>
</reference>
<proteinExistence type="predicted"/>
<keyword evidence="1" id="KW-0472">Membrane</keyword>
<keyword evidence="1" id="KW-0812">Transmembrane</keyword>
<accession>A0ABY2K0M5</accession>
<feature type="transmembrane region" description="Helical" evidence="1">
    <location>
        <begin position="21"/>
        <end position="40"/>
    </location>
</feature>
<dbReference type="Proteomes" id="UP000297477">
    <property type="component" value="Unassembled WGS sequence"/>
</dbReference>
<keyword evidence="3" id="KW-1185">Reference proteome</keyword>
<comment type="caution">
    <text evidence="2">The sequence shown here is derived from an EMBL/GenBank/DDBJ whole genome shotgun (WGS) entry which is preliminary data.</text>
</comment>
<evidence type="ECO:0000256" key="1">
    <source>
        <dbReference type="SAM" id="Phobius"/>
    </source>
</evidence>
<evidence type="ECO:0000313" key="3">
    <source>
        <dbReference type="Proteomes" id="UP000297477"/>
    </source>
</evidence>